<proteinExistence type="predicted"/>
<accession>A0A0C5K6J7</accession>
<protein>
    <submittedName>
        <fullName evidence="2">Phosphoesterase</fullName>
    </submittedName>
</protein>
<dbReference type="Proteomes" id="UP000032402">
    <property type="component" value="Segment"/>
</dbReference>
<keyword evidence="3" id="KW-1185">Reference proteome</keyword>
<dbReference type="GeneID" id="26644363"/>
<dbReference type="SUPFAM" id="SSF56300">
    <property type="entry name" value="Metallo-dependent phosphatases"/>
    <property type="match status" value="1"/>
</dbReference>
<reference evidence="2 3" key="1">
    <citation type="journal article" date="2015" name="Appl. Environ. Microbiol.">
        <title>Targeting Enterococcus faecalis Biofilms with Phage Therapy.</title>
        <authorList>
            <person name="Khalifa L."/>
            <person name="Brosh Y."/>
            <person name="Gelman D."/>
            <person name="Coppenhagen-Glazer S."/>
            <person name="Beyth S."/>
            <person name="Poradosu-Cohen R."/>
            <person name="Que Y.A."/>
            <person name="Beyth N."/>
            <person name="Hazan R."/>
        </authorList>
    </citation>
    <scope>NUCLEOTIDE SEQUENCE [LARGE SCALE GENOMIC DNA]</scope>
</reference>
<evidence type="ECO:0000313" key="2">
    <source>
        <dbReference type="EMBL" id="AJP61357.1"/>
    </source>
</evidence>
<dbReference type="RefSeq" id="YP_009218251.1">
    <property type="nucleotide sequence ID" value="NC_029009.1"/>
</dbReference>
<dbReference type="EMBL" id="KP339049">
    <property type="protein sequence ID" value="AJP61357.1"/>
    <property type="molecule type" value="Genomic_DNA"/>
</dbReference>
<dbReference type="Gene3D" id="3.60.21.10">
    <property type="match status" value="1"/>
</dbReference>
<evidence type="ECO:0000313" key="3">
    <source>
        <dbReference type="Proteomes" id="UP000032402"/>
    </source>
</evidence>
<dbReference type="InterPro" id="IPR029052">
    <property type="entry name" value="Metallo-depent_PP-like"/>
</dbReference>
<name>A0A0C5K6J7_9CAUD</name>
<sequence length="202" mass="23688">MKTYVISDMHFNHHNICGEDGFVETRRRFADVDEMNDYLIKTWNKRVRPEDTVYHLGDFAMNQKPKDTLEILRKLNGIIIMVKGNHDSTKLLKTINRDEELRERIFWSDVGVILKQERKIIHLTHYPLIIGSRGNRVNLHGHIHEMAYQEPNLLNVGIDSPELTLHPFGTPYTIKECIDLIEEKEKHFNESGLTYTKHGTIE</sequence>
<dbReference type="OrthoDB" id="19076at10239"/>
<dbReference type="Pfam" id="PF12850">
    <property type="entry name" value="Metallophos_2"/>
    <property type="match status" value="1"/>
</dbReference>
<dbReference type="InterPro" id="IPR024654">
    <property type="entry name" value="Calcineurin-like_PHP_lpxH"/>
</dbReference>
<evidence type="ECO:0000259" key="1">
    <source>
        <dbReference type="Pfam" id="PF12850"/>
    </source>
</evidence>
<feature type="domain" description="Calcineurin-like phosphoesterase" evidence="1">
    <location>
        <begin position="1"/>
        <end position="151"/>
    </location>
</feature>
<dbReference type="KEGG" id="vg:26644363"/>
<organism evidence="2 3">
    <name type="scientific">Enterococcus phage EFDG1</name>
    <dbReference type="NCBI Taxonomy" id="1597976"/>
    <lineage>
        <taxon>Viruses</taxon>
        <taxon>Duplodnaviria</taxon>
        <taxon>Heunggongvirae</taxon>
        <taxon>Uroviricota</taxon>
        <taxon>Caudoviricetes</taxon>
        <taxon>Herelleviridae</taxon>
        <taxon>Brockvirinae</taxon>
        <taxon>Schiekvirus</taxon>
        <taxon>Schiekvirus EFDG1</taxon>
    </lineage>
</organism>